<proteinExistence type="predicted"/>
<sequence length="315" mass="36664">MGDFFSKEGDHSLISDVFDQEGDEGEALFLVKNINSLDFSSIKKKETTKKLKEKKIKEKNSLTTTQTTKIQIMPILVPLSKDHSLKKEKEKEKENVKENEKEETKQIQQKEYFKKKKQEKDNENGQGNEKRNEKEKENKNENKNENKKEKTNKEMVTNRKTKNSDLLKPIQTNQENKGKKGIFLISEREEDLIEQEVTPDRFEFGRTSSDGFFDESDESELNSFISDNVIGSMDTITSYYSQEGNNFNNKVFGGDLGVIKFDDQEQELGQLYLSEKQNFKFGLDPDWNFVGQQTQLILDEEDLIEKEIEANDNEF</sequence>
<name>A0ABQ8Z7D6_9EUKA</name>
<organism evidence="2 3">
    <name type="scientific">Anaeramoeba flamelloides</name>
    <dbReference type="NCBI Taxonomy" id="1746091"/>
    <lineage>
        <taxon>Eukaryota</taxon>
        <taxon>Metamonada</taxon>
        <taxon>Anaeramoebidae</taxon>
        <taxon>Anaeramoeba</taxon>
    </lineage>
</organism>
<evidence type="ECO:0000313" key="3">
    <source>
        <dbReference type="Proteomes" id="UP001150062"/>
    </source>
</evidence>
<feature type="region of interest" description="Disordered" evidence="1">
    <location>
        <begin position="77"/>
        <end position="161"/>
    </location>
</feature>
<feature type="compositionally biased region" description="Basic and acidic residues" evidence="1">
    <location>
        <begin position="118"/>
        <end position="161"/>
    </location>
</feature>
<protein>
    <submittedName>
        <fullName evidence="2">Neurofilament triplet m protein-like protein</fullName>
    </submittedName>
</protein>
<dbReference type="EMBL" id="JAOAOG010000040">
    <property type="protein sequence ID" value="KAJ6252733.1"/>
    <property type="molecule type" value="Genomic_DNA"/>
</dbReference>
<comment type="caution">
    <text evidence="2">The sequence shown here is derived from an EMBL/GenBank/DDBJ whole genome shotgun (WGS) entry which is preliminary data.</text>
</comment>
<evidence type="ECO:0000256" key="1">
    <source>
        <dbReference type="SAM" id="MobiDB-lite"/>
    </source>
</evidence>
<accession>A0ABQ8Z7D6</accession>
<feature type="compositionally biased region" description="Basic and acidic residues" evidence="1">
    <location>
        <begin position="80"/>
        <end position="105"/>
    </location>
</feature>
<reference evidence="2" key="1">
    <citation type="submission" date="2022-08" db="EMBL/GenBank/DDBJ databases">
        <title>Novel sulfate-reducing endosymbionts in the free-living metamonad Anaeramoeba.</title>
        <authorList>
            <person name="Jerlstrom-Hultqvist J."/>
            <person name="Cepicka I."/>
            <person name="Gallot-Lavallee L."/>
            <person name="Salas-Leiva D."/>
            <person name="Curtis B.A."/>
            <person name="Zahonova K."/>
            <person name="Pipaliya S."/>
            <person name="Dacks J."/>
            <person name="Roger A.J."/>
        </authorList>
    </citation>
    <scope>NUCLEOTIDE SEQUENCE</scope>
    <source>
        <strain evidence="2">Schooner1</strain>
    </source>
</reference>
<evidence type="ECO:0000313" key="2">
    <source>
        <dbReference type="EMBL" id="KAJ6252733.1"/>
    </source>
</evidence>
<gene>
    <name evidence="2" type="ORF">M0813_13944</name>
</gene>
<dbReference type="Proteomes" id="UP001150062">
    <property type="component" value="Unassembled WGS sequence"/>
</dbReference>
<keyword evidence="3" id="KW-1185">Reference proteome</keyword>